<feature type="chain" id="PRO_5020025212" evidence="1">
    <location>
        <begin position="26"/>
        <end position="68"/>
    </location>
</feature>
<reference evidence="2 3" key="1">
    <citation type="journal article" date="2019" name="Commun. Biol.">
        <title>The bagworm genome reveals a unique fibroin gene that provides high tensile strength.</title>
        <authorList>
            <person name="Kono N."/>
            <person name="Nakamura H."/>
            <person name="Ohtoshi R."/>
            <person name="Tomita M."/>
            <person name="Numata K."/>
            <person name="Arakawa K."/>
        </authorList>
    </citation>
    <scope>NUCLEOTIDE SEQUENCE [LARGE SCALE GENOMIC DNA]</scope>
</reference>
<evidence type="ECO:0000313" key="3">
    <source>
        <dbReference type="Proteomes" id="UP000299102"/>
    </source>
</evidence>
<name>A0A4C1VB49_EUMVA</name>
<dbReference type="AlphaFoldDB" id="A0A4C1VB49"/>
<proteinExistence type="predicted"/>
<keyword evidence="1" id="KW-0732">Signal</keyword>
<evidence type="ECO:0000313" key="2">
    <source>
        <dbReference type="EMBL" id="GBP35507.1"/>
    </source>
</evidence>
<comment type="caution">
    <text evidence="2">The sequence shown here is derived from an EMBL/GenBank/DDBJ whole genome shotgun (WGS) entry which is preliminary data.</text>
</comment>
<keyword evidence="3" id="KW-1185">Reference proteome</keyword>
<gene>
    <name evidence="2" type="ORF">EVAR_20017_1</name>
</gene>
<evidence type="ECO:0000256" key="1">
    <source>
        <dbReference type="SAM" id="SignalP"/>
    </source>
</evidence>
<accession>A0A4C1VB49</accession>
<feature type="signal peptide" evidence="1">
    <location>
        <begin position="1"/>
        <end position="25"/>
    </location>
</feature>
<dbReference type="EMBL" id="BGZK01000304">
    <property type="protein sequence ID" value="GBP35507.1"/>
    <property type="molecule type" value="Genomic_DNA"/>
</dbReference>
<dbReference type="Proteomes" id="UP000299102">
    <property type="component" value="Unassembled WGS sequence"/>
</dbReference>
<organism evidence="2 3">
    <name type="scientific">Eumeta variegata</name>
    <name type="common">Bagworm moth</name>
    <name type="synonym">Eumeta japonica</name>
    <dbReference type="NCBI Taxonomy" id="151549"/>
    <lineage>
        <taxon>Eukaryota</taxon>
        <taxon>Metazoa</taxon>
        <taxon>Ecdysozoa</taxon>
        <taxon>Arthropoda</taxon>
        <taxon>Hexapoda</taxon>
        <taxon>Insecta</taxon>
        <taxon>Pterygota</taxon>
        <taxon>Neoptera</taxon>
        <taxon>Endopterygota</taxon>
        <taxon>Lepidoptera</taxon>
        <taxon>Glossata</taxon>
        <taxon>Ditrysia</taxon>
        <taxon>Tineoidea</taxon>
        <taxon>Psychidae</taxon>
        <taxon>Oiketicinae</taxon>
        <taxon>Eumeta</taxon>
    </lineage>
</organism>
<protein>
    <submittedName>
        <fullName evidence="2">Uncharacterized protein</fullName>
    </submittedName>
</protein>
<sequence length="68" mass="7795">MDTRNPRGLITIKVVLMVLPTNVTMTEISDRNKVEHFFRALPVVLAMEHAQKCYISMQSQRVELAGYC</sequence>